<keyword evidence="8" id="KW-1185">Reference proteome</keyword>
<feature type="transmembrane region" description="Helical" evidence="5">
    <location>
        <begin position="497"/>
        <end position="520"/>
    </location>
</feature>
<dbReference type="PANTHER" id="PTHR42744:SF1">
    <property type="entry name" value="BINDING-PROTEIN-DEPENDENT TRANSPORT SYSTEMS INNER MEMBRANE COMPONENT"/>
    <property type="match status" value="1"/>
</dbReference>
<sequence length="528" mass="59371">MNKKCGDIVNIIIALALSMLRMFLALFLSILVAYLAGIPMGRNEKVEKILYPIIDVLQSVPILGFFPLIILLFVNNLPGWLGPELASIFLIFTSQSWNLIIGVYSAVKVIPQEIIDMANIYKLSTVAKIFKIYIPYSKQALARNILISWAGGLFFLTASEVITLGSTNYELTGIGTYIQMAADSNNFSLVFIGTFILMITSVLIYVLFLNPFFNSAAGEGKESFKGLSVDILYEKLTSFFSPLVSKIVDGLIIINGKINSKISLHTQSRNYKFIASFLLLAFLSVIILFNIYSIIEIPKAIENYIAETFQASLILNGIEGLLISTARVVLVMMLGLIFLILISYYLYEKPTIYRSIFTLAGEVLASMPSILWWPIFLLLIERGFPPLLVSFFIIFQGSIWYIFFNVFLTGIGPIEKNLMEMSRIYKIRGIYKLFYIYIPMISPYLVAGLSAGWGGAWNADIVAEYASIGTNLITFFGIGYLISLSTYSGNMLALSTYVFLLVMFIIIVNRTVWAFMYSYIKKKYHVID</sequence>
<dbReference type="AlphaFoldDB" id="I0A058"/>
<evidence type="ECO:0000256" key="1">
    <source>
        <dbReference type="ARBA" id="ARBA00004141"/>
    </source>
</evidence>
<keyword evidence="4 5" id="KW-0472">Membrane</keyword>
<dbReference type="GO" id="GO:0005886">
    <property type="term" value="C:plasma membrane"/>
    <property type="evidence" value="ECO:0007669"/>
    <property type="project" value="UniProtKB-SubCell"/>
</dbReference>
<proteinExistence type="inferred from homology"/>
<evidence type="ECO:0000256" key="2">
    <source>
        <dbReference type="ARBA" id="ARBA00022692"/>
    </source>
</evidence>
<dbReference type="PANTHER" id="PTHR42744">
    <property type="entry name" value="BINDING-PROTEIN-DEPENDENT TRANSPORT SYSTEMS INNER MEMBRANE COMPONENT"/>
    <property type="match status" value="1"/>
</dbReference>
<feature type="transmembrane region" description="Helical" evidence="5">
    <location>
        <begin position="433"/>
        <end position="453"/>
    </location>
</feature>
<evidence type="ECO:0000256" key="4">
    <source>
        <dbReference type="ARBA" id="ARBA00023136"/>
    </source>
</evidence>
<comment type="similarity">
    <text evidence="5">Belongs to the binding-protein-dependent transport system permease family.</text>
</comment>
<protein>
    <submittedName>
        <fullName evidence="7">Binding-protein-dependent transport systems inner membrane component</fullName>
    </submittedName>
</protein>
<dbReference type="InterPro" id="IPR000515">
    <property type="entry name" value="MetI-like"/>
</dbReference>
<dbReference type="PROSITE" id="PS50928">
    <property type="entry name" value="ABC_TM1"/>
    <property type="match status" value="2"/>
</dbReference>
<comment type="subcellular location">
    <subcellularLocation>
        <location evidence="5">Cell membrane</location>
        <topology evidence="5">Multi-pass membrane protein</topology>
    </subcellularLocation>
    <subcellularLocation>
        <location evidence="1">Membrane</location>
        <topology evidence="1">Multi-pass membrane protein</topology>
    </subcellularLocation>
</comment>
<dbReference type="GO" id="GO:0055085">
    <property type="term" value="P:transmembrane transport"/>
    <property type="evidence" value="ECO:0007669"/>
    <property type="project" value="InterPro"/>
</dbReference>
<accession>I0A058</accession>
<feature type="transmembrane region" description="Helical" evidence="5">
    <location>
        <begin position="359"/>
        <end position="380"/>
    </location>
</feature>
<feature type="transmembrane region" description="Helical" evidence="5">
    <location>
        <begin position="86"/>
        <end position="107"/>
    </location>
</feature>
<dbReference type="HOGENOM" id="CLU_036171_2_0_2"/>
<feature type="transmembrane region" description="Helical" evidence="5">
    <location>
        <begin position="187"/>
        <end position="208"/>
    </location>
</feature>
<evidence type="ECO:0000256" key="5">
    <source>
        <dbReference type="RuleBase" id="RU363032"/>
    </source>
</evidence>
<dbReference type="InterPro" id="IPR035906">
    <property type="entry name" value="MetI-like_sf"/>
</dbReference>
<dbReference type="STRING" id="1163730.FFONT_0375"/>
<keyword evidence="2 5" id="KW-0812">Transmembrane</keyword>
<feature type="transmembrane region" description="Helical" evidence="5">
    <location>
        <begin position="146"/>
        <end position="167"/>
    </location>
</feature>
<evidence type="ECO:0000256" key="3">
    <source>
        <dbReference type="ARBA" id="ARBA00022989"/>
    </source>
</evidence>
<dbReference type="eggNOG" id="arCOG00174">
    <property type="taxonomic scope" value="Archaea"/>
</dbReference>
<dbReference type="SUPFAM" id="SSF161098">
    <property type="entry name" value="MetI-like"/>
    <property type="match status" value="2"/>
</dbReference>
<dbReference type="KEGG" id="ffo:FFONT_0375"/>
<dbReference type="CDD" id="cd06261">
    <property type="entry name" value="TM_PBP2"/>
    <property type="match status" value="2"/>
</dbReference>
<dbReference type="Pfam" id="PF00528">
    <property type="entry name" value="BPD_transp_1"/>
    <property type="match status" value="1"/>
</dbReference>
<feature type="domain" description="ABC transmembrane type-1" evidence="6">
    <location>
        <begin position="317"/>
        <end position="509"/>
    </location>
</feature>
<feature type="transmembrane region" description="Helical" evidence="5">
    <location>
        <begin position="465"/>
        <end position="485"/>
    </location>
</feature>
<feature type="transmembrane region" description="Helical" evidence="5">
    <location>
        <begin position="386"/>
        <end position="412"/>
    </location>
</feature>
<reference evidence="8" key="1">
    <citation type="submission" date="2012-03" db="EMBL/GenBank/DDBJ databases">
        <title>Fervidicoccus fontis complete genome analysis confirms its distinct phylogenetic position and predicts its environmental function.</title>
        <authorList>
            <person name="Lebedinsky A.V."/>
            <person name="Mardanov A.V."/>
            <person name="Gumerov V.M."/>
            <person name="Beletsky A.V."/>
            <person name="Kublanov I.V."/>
            <person name="Perevalova A.A."/>
            <person name="Bonch-Osmolovskaya E.A."/>
            <person name="Ravin N.V."/>
            <person name="Skryabin K.G."/>
        </authorList>
    </citation>
    <scope>NUCLEOTIDE SEQUENCE [LARGE SCALE GENOMIC DNA]</scope>
    <source>
        <strain evidence="8">DSM 19380 / VKM B-2539 / Kam940</strain>
    </source>
</reference>
<dbReference type="Gene3D" id="1.10.3720.10">
    <property type="entry name" value="MetI-like"/>
    <property type="match status" value="2"/>
</dbReference>
<gene>
    <name evidence="7" type="ordered locus">FFONT_0375</name>
</gene>
<evidence type="ECO:0000259" key="6">
    <source>
        <dbReference type="PROSITE" id="PS50928"/>
    </source>
</evidence>
<dbReference type="InParanoid" id="I0A058"/>
<keyword evidence="3 5" id="KW-1133">Transmembrane helix</keyword>
<feature type="transmembrane region" description="Helical" evidence="5">
    <location>
        <begin position="49"/>
        <end position="74"/>
    </location>
</feature>
<dbReference type="Proteomes" id="UP000007391">
    <property type="component" value="Chromosome"/>
</dbReference>
<dbReference type="EMBL" id="CP003423">
    <property type="protein sequence ID" value="AFH42365.1"/>
    <property type="molecule type" value="Genomic_DNA"/>
</dbReference>
<feature type="domain" description="ABC transmembrane type-1" evidence="6">
    <location>
        <begin position="11"/>
        <end position="208"/>
    </location>
</feature>
<feature type="transmembrane region" description="Helical" evidence="5">
    <location>
        <begin position="328"/>
        <end position="347"/>
    </location>
</feature>
<organism evidence="7 8">
    <name type="scientific">Fervidicoccus fontis (strain DSM 19380 / JCM 18336 / VKM B-2539 / Kam940)</name>
    <dbReference type="NCBI Taxonomy" id="1163730"/>
    <lineage>
        <taxon>Archaea</taxon>
        <taxon>Thermoproteota</taxon>
        <taxon>Thermoprotei</taxon>
        <taxon>Fervidicoccales</taxon>
        <taxon>Fervidicoccaceae</taxon>
        <taxon>Fervidicoccus</taxon>
    </lineage>
</organism>
<name>I0A058_FERFK</name>
<evidence type="ECO:0000313" key="8">
    <source>
        <dbReference type="Proteomes" id="UP000007391"/>
    </source>
</evidence>
<keyword evidence="5" id="KW-0813">Transport</keyword>
<feature type="transmembrane region" description="Helical" evidence="5">
    <location>
        <begin position="273"/>
        <end position="295"/>
    </location>
</feature>
<evidence type="ECO:0000313" key="7">
    <source>
        <dbReference type="EMBL" id="AFH42365.1"/>
    </source>
</evidence>
<feature type="transmembrane region" description="Helical" evidence="5">
    <location>
        <begin position="12"/>
        <end position="37"/>
    </location>
</feature>
<reference evidence="7 8" key="2">
    <citation type="journal article" date="2014" name="Extremophiles">
        <title>Analysis of the complete genome of Fervidococcus fontis confirms the distinct phylogenetic position of the order Fervidicoccales and suggests its environmental function.</title>
        <authorList>
            <person name="Lebedinsky A.V."/>
            <person name="Mardanov A.V."/>
            <person name="Kublanov I.V."/>
            <person name="Gumerov V.M."/>
            <person name="Beletsky A.V."/>
            <person name="Perevalova A.A."/>
            <person name="Bidzhieva S.Kh."/>
            <person name="Bonch-Osmolovskaya E.A."/>
            <person name="Skryabin K.G."/>
            <person name="Ravin N.V."/>
        </authorList>
    </citation>
    <scope>NUCLEOTIDE SEQUENCE [LARGE SCALE GENOMIC DNA]</scope>
    <source>
        <strain evidence="8">DSM 19380 / VKM B-2539 / Kam940</strain>
    </source>
</reference>